<proteinExistence type="predicted"/>
<dbReference type="CDD" id="cd12214">
    <property type="entry name" value="ChiA1_BD"/>
    <property type="match status" value="1"/>
</dbReference>
<sequence>MKKLLLMGAIALAVSQSAWAVDCQNAQPYRAGNSYQIGDLVTYKNQTYTCRVAGWCSSTSSFYYAPADGLAWQEAWSTASCDNGTQPTPTPTPTPVPTPTPTPVPTPTPTPTPTPEEVGQSHAVEWILDSAKSNLHFVTTKKEHVSENQHFTEMSGDLTSTGELRFSVPLASVDTGIEIRDQRLRDLLFETNLLPSLQVSANLGANFLAGLAIGELQSLTLDAQIKLHGVSQNVSAPITLWRISAKEIRAFSDGPLLLDAANFAMAQGIEMLRDIAGLASIGNQVPVYLDTRWQLQPGERDAWAATPAQPLSSRVEFNAQTASLLLQWADMSVNETAYLVQSQRDGGYWKTEAELPANSQQHSIALDSAQTLALRVLAVNGDSPSALSPEVSISVSAADLGIDETPDEIPDGGTDLTSTGAQLYQEKECQACHGADGTELVSLLDRPMSQSALADYVDQNMPFGNASACVGDCADAVAAYIVANIYTGSDNGGGSGDGADNGSANGSGNGSGGDSGDGSGSDSDNGSDSGGGTETGDGTDTETETEIEPDATLGAQFYRDQGCSNCHGTDGNTGREIISNQRSQAALASYISANMPLGGSGNCVDDCAVHVAAYIRENLYQGEVAEAAIGRGVRGIRLLTPYEFKNTVFDLTGVLLADDVLPKAHHDDDFKYPTQSAKGLVNYAGASRYMQLAEQIAASANLTKLGCSASACTDAQLANAAEKLWRRSLTAAEQATQVQFYNSYGARDWLASMLLAPDFLYRSELGEWSADEQAYVLTSYEVATALSYQLWGTTPDAALLAAARSNSLQTSDAIGAKAEAMMADARFAQHFVDFIRYYTHTDGLPSEKTNLSSALIAAMEGEQERAVAFLLSEGSGSFAELFNPGYSFVNGTLASHYGIVGVTGSSFTKVATSDQRGGLLHQGFTQIMNSDFAATSLVKRGKMIRENLLCHDMGVPVGIDPATIEMPEHAITTRERWNVITGPDASEGQCWQCHKLMNEPGSALENFDQTGRYRSTEIAYNAPSVELAINASGILRSNDGDNELTYFNDARELTSFLAQSSEAKACFADSYYRYSAGHRVDAAVIAVGDEQADAFIASGNIKALVKSTLTSTAFQFRVDR</sequence>
<dbReference type="EMBL" id="JBHSCX010000003">
    <property type="protein sequence ID" value="MFC4361518.1"/>
    <property type="molecule type" value="Genomic_DNA"/>
</dbReference>
<dbReference type="Proteomes" id="UP001595840">
    <property type="component" value="Unassembled WGS sequence"/>
</dbReference>
<feature type="region of interest" description="Disordered" evidence="5">
    <location>
        <begin position="79"/>
        <end position="117"/>
    </location>
</feature>
<dbReference type="SMART" id="SM00495">
    <property type="entry name" value="ChtBD3"/>
    <property type="match status" value="1"/>
</dbReference>
<dbReference type="SUPFAM" id="SSF46626">
    <property type="entry name" value="Cytochrome c"/>
    <property type="match status" value="2"/>
</dbReference>
<evidence type="ECO:0000313" key="8">
    <source>
        <dbReference type="EMBL" id="MFC4361518.1"/>
    </source>
</evidence>
<evidence type="ECO:0000256" key="6">
    <source>
        <dbReference type="SAM" id="SignalP"/>
    </source>
</evidence>
<evidence type="ECO:0000256" key="4">
    <source>
        <dbReference type="PROSITE-ProRule" id="PRU00433"/>
    </source>
</evidence>
<dbReference type="Pfam" id="PF13442">
    <property type="entry name" value="Cytochrome_CBB3"/>
    <property type="match status" value="2"/>
</dbReference>
<evidence type="ECO:0000256" key="3">
    <source>
        <dbReference type="ARBA" id="ARBA00023004"/>
    </source>
</evidence>
<keyword evidence="6" id="KW-0732">Signal</keyword>
<dbReference type="Gene3D" id="1.10.760.10">
    <property type="entry name" value="Cytochrome c-like domain"/>
    <property type="match status" value="1"/>
</dbReference>
<dbReference type="InterPro" id="IPR003610">
    <property type="entry name" value="CBM5/12"/>
</dbReference>
<dbReference type="InterPro" id="IPR013039">
    <property type="entry name" value="DUF1588"/>
</dbReference>
<gene>
    <name evidence="8" type="ORF">ACFOX3_04340</name>
</gene>
<name>A0ABV8V2X1_9GAMM</name>
<accession>A0ABV8V2X1</accession>
<evidence type="ECO:0000256" key="5">
    <source>
        <dbReference type="SAM" id="MobiDB-lite"/>
    </source>
</evidence>
<evidence type="ECO:0000259" key="7">
    <source>
        <dbReference type="PROSITE" id="PS51007"/>
    </source>
</evidence>
<dbReference type="InterPro" id="IPR009056">
    <property type="entry name" value="Cyt_c-like_dom"/>
</dbReference>
<dbReference type="PROSITE" id="PS51007">
    <property type="entry name" value="CYTC"/>
    <property type="match status" value="2"/>
</dbReference>
<keyword evidence="9" id="KW-1185">Reference proteome</keyword>
<feature type="chain" id="PRO_5046202480" evidence="6">
    <location>
        <begin position="21"/>
        <end position="1120"/>
    </location>
</feature>
<evidence type="ECO:0000256" key="1">
    <source>
        <dbReference type="ARBA" id="ARBA00022617"/>
    </source>
</evidence>
<comment type="caution">
    <text evidence="8">The sequence shown here is derived from an EMBL/GenBank/DDBJ whole genome shotgun (WGS) entry which is preliminary data.</text>
</comment>
<dbReference type="InterPro" id="IPR013042">
    <property type="entry name" value="DUF1592"/>
</dbReference>
<dbReference type="Pfam" id="PF04264">
    <property type="entry name" value="YceI"/>
    <property type="match status" value="1"/>
</dbReference>
<protein>
    <submittedName>
        <fullName evidence="8">DUF1592 domain-containing protein</fullName>
    </submittedName>
</protein>
<dbReference type="InterPro" id="IPR036909">
    <property type="entry name" value="Cyt_c-like_dom_sf"/>
</dbReference>
<feature type="signal peptide" evidence="6">
    <location>
        <begin position="1"/>
        <end position="20"/>
    </location>
</feature>
<evidence type="ECO:0000256" key="2">
    <source>
        <dbReference type="ARBA" id="ARBA00022723"/>
    </source>
</evidence>
<dbReference type="InterPro" id="IPR036761">
    <property type="entry name" value="TTHA0802/YceI-like_sf"/>
</dbReference>
<dbReference type="SUPFAM" id="SSF101874">
    <property type="entry name" value="YceI-like"/>
    <property type="match status" value="1"/>
</dbReference>
<feature type="region of interest" description="Disordered" evidence="5">
    <location>
        <begin position="496"/>
        <end position="545"/>
    </location>
</feature>
<dbReference type="RefSeq" id="WP_290259550.1">
    <property type="nucleotide sequence ID" value="NZ_JAUFQG010000004.1"/>
</dbReference>
<dbReference type="SMART" id="SM00867">
    <property type="entry name" value="YceI"/>
    <property type="match status" value="1"/>
</dbReference>
<dbReference type="InterPro" id="IPR007372">
    <property type="entry name" value="Lipid/polyisoprenoid-bd_YceI"/>
</dbReference>
<feature type="domain" description="Cytochrome c" evidence="7">
    <location>
        <begin position="549"/>
        <end position="619"/>
    </location>
</feature>
<feature type="domain" description="Cytochrome c" evidence="7">
    <location>
        <begin position="415"/>
        <end position="485"/>
    </location>
</feature>
<feature type="compositionally biased region" description="Pro residues" evidence="5">
    <location>
        <begin position="88"/>
        <end position="114"/>
    </location>
</feature>
<organism evidence="8 9">
    <name type="scientific">Simiduia curdlanivorans</name>
    <dbReference type="NCBI Taxonomy" id="1492769"/>
    <lineage>
        <taxon>Bacteria</taxon>
        <taxon>Pseudomonadati</taxon>
        <taxon>Pseudomonadota</taxon>
        <taxon>Gammaproteobacteria</taxon>
        <taxon>Cellvibrionales</taxon>
        <taxon>Cellvibrionaceae</taxon>
        <taxon>Simiduia</taxon>
    </lineage>
</organism>
<feature type="compositionally biased region" description="Gly residues" evidence="5">
    <location>
        <begin position="496"/>
        <end position="519"/>
    </location>
</feature>
<reference evidence="9" key="1">
    <citation type="journal article" date="2019" name="Int. J. Syst. Evol. Microbiol.">
        <title>The Global Catalogue of Microorganisms (GCM) 10K type strain sequencing project: providing services to taxonomists for standard genome sequencing and annotation.</title>
        <authorList>
            <consortium name="The Broad Institute Genomics Platform"/>
            <consortium name="The Broad Institute Genome Sequencing Center for Infectious Disease"/>
            <person name="Wu L."/>
            <person name="Ma J."/>
        </authorList>
    </citation>
    <scope>NUCLEOTIDE SEQUENCE [LARGE SCALE GENOMIC DNA]</scope>
    <source>
        <strain evidence="9">CECT 8570</strain>
    </source>
</reference>
<keyword evidence="3 4" id="KW-0408">Iron</keyword>
<dbReference type="Pfam" id="PF07631">
    <property type="entry name" value="PSD4"/>
    <property type="match status" value="1"/>
</dbReference>
<evidence type="ECO:0000313" key="9">
    <source>
        <dbReference type="Proteomes" id="UP001595840"/>
    </source>
</evidence>
<keyword evidence="2 4" id="KW-0479">Metal-binding</keyword>
<dbReference type="Gene3D" id="2.40.128.110">
    <property type="entry name" value="Lipid/polyisoprenoid-binding, YceI-like"/>
    <property type="match status" value="1"/>
</dbReference>
<keyword evidence="1 4" id="KW-0349">Heme</keyword>
<dbReference type="Pfam" id="PF07627">
    <property type="entry name" value="PSCyt3"/>
    <property type="match status" value="1"/>
</dbReference>